<dbReference type="SUPFAM" id="SSF52540">
    <property type="entry name" value="P-loop containing nucleoside triphosphate hydrolases"/>
    <property type="match status" value="1"/>
</dbReference>
<name>A0A3E2HDH2_SCYLI</name>
<comment type="caution">
    <text evidence="1">The sequence shown here is derived from an EMBL/GenBank/DDBJ whole genome shotgun (WGS) entry which is preliminary data.</text>
</comment>
<dbReference type="InterPro" id="IPR027417">
    <property type="entry name" value="P-loop_NTPase"/>
</dbReference>
<keyword evidence="1" id="KW-0378">Hydrolase</keyword>
<feature type="non-terminal residue" evidence="1">
    <location>
        <position position="1"/>
    </location>
</feature>
<sequence>MPASSPSFSSTIPSSSSITAMMAAATNFGDRNSGVQAHTIHGGVSVAYHLPARPETPPSPTCTVPFRRDPDFIGRATILDQIHQRCTVLGSWTALVGLGGVGKSQLAIEYAYQIRDQSPDIWVFWVHASNAARFEQSYREIADVVKIPGREDPKANIFKLVYNWLRNNKRQWILILDNIDDASFLFIQNTDSD</sequence>
<organism evidence="1 2">
    <name type="scientific">Scytalidium lignicola</name>
    <name type="common">Hyphomycete</name>
    <dbReference type="NCBI Taxonomy" id="5539"/>
    <lineage>
        <taxon>Eukaryota</taxon>
        <taxon>Fungi</taxon>
        <taxon>Dikarya</taxon>
        <taxon>Ascomycota</taxon>
        <taxon>Pezizomycotina</taxon>
        <taxon>Leotiomycetes</taxon>
        <taxon>Leotiomycetes incertae sedis</taxon>
        <taxon>Scytalidium</taxon>
    </lineage>
</organism>
<dbReference type="EC" id="3.6.1.15" evidence="1"/>
<accession>A0A3E2HDH2</accession>
<dbReference type="AlphaFoldDB" id="A0A3E2HDH2"/>
<dbReference type="PANTHER" id="PTHR47691:SF3">
    <property type="entry name" value="HTH-TYPE TRANSCRIPTIONAL REGULATOR RV0890C-RELATED"/>
    <property type="match status" value="1"/>
</dbReference>
<keyword evidence="2" id="KW-1185">Reference proteome</keyword>
<evidence type="ECO:0000313" key="1">
    <source>
        <dbReference type="EMBL" id="RFU31203.1"/>
    </source>
</evidence>
<dbReference type="Gene3D" id="3.40.50.300">
    <property type="entry name" value="P-loop containing nucleotide triphosphate hydrolases"/>
    <property type="match status" value="1"/>
</dbReference>
<dbReference type="EMBL" id="NCSJ02000081">
    <property type="protein sequence ID" value="RFU31203.1"/>
    <property type="molecule type" value="Genomic_DNA"/>
</dbReference>
<dbReference type="Proteomes" id="UP000258309">
    <property type="component" value="Unassembled WGS sequence"/>
</dbReference>
<dbReference type="PANTHER" id="PTHR47691">
    <property type="entry name" value="REGULATOR-RELATED"/>
    <property type="match status" value="1"/>
</dbReference>
<protein>
    <submittedName>
        <fullName evidence="1">Nucleoside-triphosphate phosphatase</fullName>
        <ecNumber evidence="1">3.6.1.15</ecNumber>
    </submittedName>
</protein>
<gene>
    <name evidence="1" type="ORF">B7463_g5129</name>
</gene>
<reference evidence="1 2" key="1">
    <citation type="submission" date="2018-05" db="EMBL/GenBank/DDBJ databases">
        <title>Draft genome sequence of Scytalidium lignicola DSM 105466, a ubiquitous saprotrophic fungus.</title>
        <authorList>
            <person name="Buettner E."/>
            <person name="Gebauer A.M."/>
            <person name="Hofrichter M."/>
            <person name="Liers C."/>
            <person name="Kellner H."/>
        </authorList>
    </citation>
    <scope>NUCLEOTIDE SEQUENCE [LARGE SCALE GENOMIC DNA]</scope>
    <source>
        <strain evidence="1 2">DSM 105466</strain>
    </source>
</reference>
<evidence type="ECO:0000313" key="2">
    <source>
        <dbReference type="Proteomes" id="UP000258309"/>
    </source>
</evidence>
<dbReference type="OMA" id="RYSSHLM"/>
<dbReference type="OrthoDB" id="1658288at2759"/>
<dbReference type="GO" id="GO:0017111">
    <property type="term" value="F:ribonucleoside triphosphate phosphatase activity"/>
    <property type="evidence" value="ECO:0007669"/>
    <property type="project" value="UniProtKB-EC"/>
</dbReference>
<feature type="non-terminal residue" evidence="1">
    <location>
        <position position="193"/>
    </location>
</feature>
<proteinExistence type="predicted"/>